<dbReference type="PROSITE" id="PS00086">
    <property type="entry name" value="CYTOCHROME_P450"/>
    <property type="match status" value="1"/>
</dbReference>
<sequence length="440" mass="49655">MAEPTSEDKKQAEPEHLDLRDPHFRAKAYETYATLRARGPVARVRFTPGDDDEADNQARGPFGRPVFMVTRYQEAVDALLDERFTMDARTTMTPEQLEKLPPTPEEFRPLSRSILSVDPPDHTRLRKLVQPSFSERAMKSLRPRVQQIAEDLLTSAEQAAAERGESYPNRQMDLIDAYAYPLPITVISELLGVPEEDRANIRRWSETLFSGGRARGQEMSEEARTSLREFTAYLRDLFEEKRREPADDLISRLVHAEEDGDVLSEDELLSMVFILIVAGHVTTVNLIGNAVMALLTHPDQLERLKADPSLAKSAVEETLRYWGPAETVVPRFAREDIQINGTRIPKGETLMVSLASADRDPTRFPDPDDFELGRAEANRHIAFGKGIHMCLGAPLARLEGQIALNVLLARMPDLRLAVEPEEIAWRAGFLRGIDRLPILF</sequence>
<dbReference type="SUPFAM" id="SSF48264">
    <property type="entry name" value="Cytochrome P450"/>
    <property type="match status" value="1"/>
</dbReference>
<dbReference type="EC" id="1.14.-.-" evidence="9"/>
<protein>
    <submittedName>
        <fullName evidence="9">Cytochrome P450 107B1</fullName>
        <ecNumber evidence="9">1.14.-.-</ecNumber>
    </submittedName>
</protein>
<dbReference type="EMBL" id="CAGS01000667">
    <property type="protein sequence ID" value="CCF86055.1"/>
    <property type="molecule type" value="Genomic_DNA"/>
</dbReference>
<keyword evidence="10" id="KW-1185">Reference proteome</keyword>
<dbReference type="Proteomes" id="UP000004221">
    <property type="component" value="Unassembled WGS sequence"/>
</dbReference>
<dbReference type="Gene3D" id="1.10.630.10">
    <property type="entry name" value="Cytochrome P450"/>
    <property type="match status" value="1"/>
</dbReference>
<feature type="region of interest" description="Disordered" evidence="8">
    <location>
        <begin position="1"/>
        <end position="22"/>
    </location>
</feature>
<dbReference type="GO" id="GO:0020037">
    <property type="term" value="F:heme binding"/>
    <property type="evidence" value="ECO:0007669"/>
    <property type="project" value="InterPro"/>
</dbReference>
<dbReference type="PRINTS" id="PR00359">
    <property type="entry name" value="BP450"/>
</dbReference>
<keyword evidence="3 7" id="KW-0479">Metal-binding</keyword>
<dbReference type="AlphaFoldDB" id="I4EMZ2"/>
<dbReference type="InterPro" id="IPR001128">
    <property type="entry name" value="Cyt_P450"/>
</dbReference>
<dbReference type="PANTHER" id="PTHR46696">
    <property type="entry name" value="P450, PUTATIVE (EUROFUNG)-RELATED"/>
    <property type="match status" value="1"/>
</dbReference>
<dbReference type="PANTHER" id="PTHR46696:SF1">
    <property type="entry name" value="CYTOCHROME P450 YJIB-RELATED"/>
    <property type="match status" value="1"/>
</dbReference>
<organism evidence="9 10">
    <name type="scientific">Nitrolancea hollandica Lb</name>
    <dbReference type="NCBI Taxonomy" id="1129897"/>
    <lineage>
        <taxon>Bacteria</taxon>
        <taxon>Pseudomonadati</taxon>
        <taxon>Thermomicrobiota</taxon>
        <taxon>Thermomicrobia</taxon>
        <taxon>Sphaerobacterales</taxon>
        <taxon>Sphaerobacterineae</taxon>
        <taxon>Sphaerobacteraceae</taxon>
        <taxon>Nitrolancea</taxon>
    </lineage>
</organism>
<name>I4EMZ2_9BACT</name>
<comment type="similarity">
    <text evidence="1 7">Belongs to the cytochrome P450 family.</text>
</comment>
<evidence type="ECO:0000256" key="3">
    <source>
        <dbReference type="ARBA" id="ARBA00022723"/>
    </source>
</evidence>
<accession>I4EMZ2</accession>
<evidence type="ECO:0000313" key="10">
    <source>
        <dbReference type="Proteomes" id="UP000004221"/>
    </source>
</evidence>
<evidence type="ECO:0000256" key="8">
    <source>
        <dbReference type="SAM" id="MobiDB-lite"/>
    </source>
</evidence>
<keyword evidence="4 7" id="KW-0560">Oxidoreductase</keyword>
<dbReference type="RefSeq" id="WP_008481605.1">
    <property type="nucleotide sequence ID" value="NZ_CAGS01000667.1"/>
</dbReference>
<evidence type="ECO:0000256" key="5">
    <source>
        <dbReference type="ARBA" id="ARBA00023004"/>
    </source>
</evidence>
<reference evidence="9 10" key="1">
    <citation type="journal article" date="2012" name="ISME J.">
        <title>Nitrification expanded: discovery, physiology and genomics of a nitrite-oxidizing bacterium from the phylum Chloroflexi.</title>
        <authorList>
            <person name="Sorokin D.Y."/>
            <person name="Lucker S."/>
            <person name="Vejmelkova D."/>
            <person name="Kostrikina N.A."/>
            <person name="Kleerebezem R."/>
            <person name="Rijpstra W.I."/>
            <person name="Damste J.S."/>
            <person name="Le Paslier D."/>
            <person name="Muyzer G."/>
            <person name="Wagner M."/>
            <person name="van Loosdrecht M.C."/>
            <person name="Daims H."/>
        </authorList>
    </citation>
    <scope>NUCLEOTIDE SEQUENCE [LARGE SCALE GENOMIC DNA]</scope>
    <source>
        <strain evidence="10">none</strain>
    </source>
</reference>
<dbReference type="GO" id="GO:0016705">
    <property type="term" value="F:oxidoreductase activity, acting on paired donors, with incorporation or reduction of molecular oxygen"/>
    <property type="evidence" value="ECO:0007669"/>
    <property type="project" value="InterPro"/>
</dbReference>
<comment type="caution">
    <text evidence="9">The sequence shown here is derived from an EMBL/GenBank/DDBJ whole genome shotgun (WGS) entry which is preliminary data.</text>
</comment>
<evidence type="ECO:0000256" key="1">
    <source>
        <dbReference type="ARBA" id="ARBA00010617"/>
    </source>
</evidence>
<proteinExistence type="inferred from homology"/>
<keyword evidence="5 7" id="KW-0408">Iron</keyword>
<dbReference type="InterPro" id="IPR036396">
    <property type="entry name" value="Cyt_P450_sf"/>
</dbReference>
<dbReference type="GO" id="GO:0005506">
    <property type="term" value="F:iron ion binding"/>
    <property type="evidence" value="ECO:0007669"/>
    <property type="project" value="InterPro"/>
</dbReference>
<dbReference type="Pfam" id="PF00067">
    <property type="entry name" value="p450"/>
    <property type="match status" value="1"/>
</dbReference>
<dbReference type="InterPro" id="IPR002397">
    <property type="entry name" value="Cyt_P450_B"/>
</dbReference>
<keyword evidence="6 7" id="KW-0503">Monooxygenase</keyword>
<gene>
    <name evidence="9" type="primary">CYP107B</name>
    <name evidence="9" type="ORF">NITHO_70001</name>
</gene>
<dbReference type="OrthoDB" id="9801155at2"/>
<dbReference type="CDD" id="cd11029">
    <property type="entry name" value="CYP107-like"/>
    <property type="match status" value="1"/>
</dbReference>
<keyword evidence="2 7" id="KW-0349">Heme</keyword>
<evidence type="ECO:0000313" key="9">
    <source>
        <dbReference type="EMBL" id="CCF86055.1"/>
    </source>
</evidence>
<dbReference type="GO" id="GO:0004497">
    <property type="term" value="F:monooxygenase activity"/>
    <property type="evidence" value="ECO:0007669"/>
    <property type="project" value="UniProtKB-KW"/>
</dbReference>
<evidence type="ECO:0000256" key="6">
    <source>
        <dbReference type="ARBA" id="ARBA00023033"/>
    </source>
</evidence>
<evidence type="ECO:0000256" key="7">
    <source>
        <dbReference type="RuleBase" id="RU000461"/>
    </source>
</evidence>
<evidence type="ECO:0000256" key="2">
    <source>
        <dbReference type="ARBA" id="ARBA00022617"/>
    </source>
</evidence>
<evidence type="ECO:0000256" key="4">
    <source>
        <dbReference type="ARBA" id="ARBA00023002"/>
    </source>
</evidence>
<dbReference type="FunFam" id="1.10.630.10:FF:000018">
    <property type="entry name" value="Cytochrome P450 monooxygenase"/>
    <property type="match status" value="1"/>
</dbReference>
<dbReference type="InterPro" id="IPR017972">
    <property type="entry name" value="Cyt_P450_CS"/>
</dbReference>